<organism evidence="1 2">
    <name type="scientific">Luteibacter sahnii</name>
    <dbReference type="NCBI Taxonomy" id="3021977"/>
    <lineage>
        <taxon>Bacteria</taxon>
        <taxon>Pseudomonadati</taxon>
        <taxon>Pseudomonadota</taxon>
        <taxon>Gammaproteobacteria</taxon>
        <taxon>Lysobacterales</taxon>
        <taxon>Rhodanobacteraceae</taxon>
        <taxon>Luteibacter</taxon>
    </lineage>
</organism>
<proteinExistence type="predicted"/>
<evidence type="ECO:0000313" key="1">
    <source>
        <dbReference type="EMBL" id="MDF4025957.1"/>
    </source>
</evidence>
<comment type="caution">
    <text evidence="1">The sequence shown here is derived from an EMBL/GenBank/DDBJ whole genome shotgun (WGS) entry which is preliminary data.</text>
</comment>
<evidence type="ECO:0000313" key="2">
    <source>
        <dbReference type="Proteomes" id="UP001528850"/>
    </source>
</evidence>
<keyword evidence="2" id="KW-1185">Reference proteome</keyword>
<accession>A0ABT6BCY1</accession>
<sequence length="150" mass="16782">MIQKFEPLRVVAQKDEYGCGVACVASILAVSYAESRRLLMKKKSGVQIDDTEVPGLDLHHLALALKDRDYQVVADWDEPKTFQPGTIVLVGRARGGLDHEHYILSVGGDLFMDPWINYPNREREAGLRKGYPKGKIFYVALVPKPGSHPH</sequence>
<evidence type="ECO:0008006" key="3">
    <source>
        <dbReference type="Google" id="ProtNLM"/>
    </source>
</evidence>
<name>A0ABT6BCY1_9GAMM</name>
<protein>
    <recommendedName>
        <fullName evidence="3">Peptidase C39 domain-containing protein</fullName>
    </recommendedName>
</protein>
<gene>
    <name evidence="1" type="ORF">P3W24_13345</name>
</gene>
<reference evidence="1 2" key="1">
    <citation type="journal article" date="2024" name="Curr. Microbiol.">
        <title>Luteibacter sahnii sp. nov., A Novel Yellow-Colored Xanthomonadin Pigment Producing Probiotic Bacterium from Healthy Rice Seed Microbiome.</title>
        <authorList>
            <person name="Jaiswal G."/>
            <person name="Rana R."/>
            <person name="Nayak P.K."/>
            <person name="Chouhan R."/>
            <person name="Gandhi S.G."/>
            <person name="Patel H.K."/>
            <person name="Patil P.B."/>
        </authorList>
    </citation>
    <scope>NUCLEOTIDE SEQUENCE [LARGE SCALE GENOMIC DNA]</scope>
    <source>
        <strain evidence="1 2">PPL201</strain>
    </source>
</reference>
<dbReference type="EMBL" id="JARJJS010000003">
    <property type="protein sequence ID" value="MDF4025957.1"/>
    <property type="molecule type" value="Genomic_DNA"/>
</dbReference>
<dbReference type="Proteomes" id="UP001528850">
    <property type="component" value="Unassembled WGS sequence"/>
</dbReference>